<proteinExistence type="predicted"/>
<evidence type="ECO:0000313" key="2">
    <source>
        <dbReference type="EMBL" id="SHJ60320.1"/>
    </source>
</evidence>
<keyword evidence="1" id="KW-1133">Transmembrane helix</keyword>
<sequence length="225" mass="24725">MNKGDFLWIGGIALVVLFIVSPQTNPIFLSLTSSHPYMMAFAKFGILATMGELLAHRIRSGKWTKPVGMMYKAVVWGFFGILITLAFQLFTAGVVSAQAKGYLPGEGSGLMFAFFTSSTMNLFFAPVFMACHKCTDSYINLSVGGIIKKPTLDDVLKDADWNSYVNFVLLKTVPFFWIPAHTITFLLPGEYRIVAAAFLSIALGAFLALANKKKTVALEPCLREI</sequence>
<dbReference type="Proteomes" id="UP000184052">
    <property type="component" value="Unassembled WGS sequence"/>
</dbReference>
<dbReference type="STRING" id="1121476.SAMN02745751_02936"/>
<accession>A0A1M6KN33</accession>
<reference evidence="2 3" key="1">
    <citation type="submission" date="2016-11" db="EMBL/GenBank/DDBJ databases">
        <authorList>
            <person name="Jaros S."/>
            <person name="Januszkiewicz K."/>
            <person name="Wedrychowicz H."/>
        </authorList>
    </citation>
    <scope>NUCLEOTIDE SEQUENCE [LARGE SCALE GENOMIC DNA]</scope>
    <source>
        <strain evidence="2 3">DSM 17477</strain>
    </source>
</reference>
<feature type="transmembrane region" description="Helical" evidence="1">
    <location>
        <begin position="38"/>
        <end position="58"/>
    </location>
</feature>
<feature type="transmembrane region" description="Helical" evidence="1">
    <location>
        <begin position="193"/>
        <end position="210"/>
    </location>
</feature>
<keyword evidence="1" id="KW-0812">Transmembrane</keyword>
<protein>
    <recommendedName>
        <fullName evidence="4">Mpv17 / PMP22 family protein</fullName>
    </recommendedName>
</protein>
<keyword evidence="1" id="KW-0472">Membrane</keyword>
<name>A0A1M6KN33_9FIRM</name>
<dbReference type="RefSeq" id="WP_073050323.1">
    <property type="nucleotide sequence ID" value="NZ_FQZL01000027.1"/>
</dbReference>
<evidence type="ECO:0000313" key="3">
    <source>
        <dbReference type="Proteomes" id="UP000184052"/>
    </source>
</evidence>
<evidence type="ECO:0000256" key="1">
    <source>
        <dbReference type="SAM" id="Phobius"/>
    </source>
</evidence>
<gene>
    <name evidence="2" type="ORF">SAMN02745751_02936</name>
</gene>
<keyword evidence="3" id="KW-1185">Reference proteome</keyword>
<dbReference type="EMBL" id="FQZL01000027">
    <property type="protein sequence ID" value="SHJ60320.1"/>
    <property type="molecule type" value="Genomic_DNA"/>
</dbReference>
<evidence type="ECO:0008006" key="4">
    <source>
        <dbReference type="Google" id="ProtNLM"/>
    </source>
</evidence>
<feature type="transmembrane region" description="Helical" evidence="1">
    <location>
        <begin position="110"/>
        <end position="131"/>
    </location>
</feature>
<organism evidence="2 3">
    <name type="scientific">Dethiosulfatibacter aminovorans DSM 17477</name>
    <dbReference type="NCBI Taxonomy" id="1121476"/>
    <lineage>
        <taxon>Bacteria</taxon>
        <taxon>Bacillati</taxon>
        <taxon>Bacillota</taxon>
        <taxon>Tissierellia</taxon>
        <taxon>Dethiosulfatibacter</taxon>
    </lineage>
</organism>
<feature type="transmembrane region" description="Helical" evidence="1">
    <location>
        <begin position="164"/>
        <end position="187"/>
    </location>
</feature>
<dbReference type="OrthoDB" id="1115879at2"/>
<dbReference type="AlphaFoldDB" id="A0A1M6KN33"/>
<feature type="transmembrane region" description="Helical" evidence="1">
    <location>
        <begin position="70"/>
        <end position="90"/>
    </location>
</feature>